<feature type="signal peptide" evidence="1">
    <location>
        <begin position="1"/>
        <end position="27"/>
    </location>
</feature>
<dbReference type="EMBL" id="FNSO01000002">
    <property type="protein sequence ID" value="SEB34618.1"/>
    <property type="molecule type" value="Genomic_DNA"/>
</dbReference>
<dbReference type="PROSITE" id="PS51257">
    <property type="entry name" value="PROKAR_LIPOPROTEIN"/>
    <property type="match status" value="1"/>
</dbReference>
<evidence type="ECO:0000256" key="1">
    <source>
        <dbReference type="SAM" id="SignalP"/>
    </source>
</evidence>
<sequence length="299" mass="31944">MRKRPTAIFVMGALLALVVSACGQAKAGTALPKGDDAADYVGAKFEQVIGKLGDAITDSRDVTNSLDAYFKFDDKWIHSTVTSARTGSPESRVVRHRSQKNPDEIIDTYTPADGTVEYTYLGPLYVQKGVSPTAWVSMAKPEGGGLLVPCAWGGVLTPCRMADSTVDAYKADKRAVRGAKSLGDGKTALTVNVPFGVFVENRVEILPPSLTSQIGPELKKAAVPATITLNPDGNLASFVMEAKFAGDGHQLELKYDFRFTGKASLQDMPKLPDANQITALPDQAAKDAFYQRLGEAQGS</sequence>
<evidence type="ECO:0000313" key="2">
    <source>
        <dbReference type="EMBL" id="SEB34618.1"/>
    </source>
</evidence>
<reference evidence="3" key="1">
    <citation type="submission" date="2016-10" db="EMBL/GenBank/DDBJ databases">
        <authorList>
            <person name="Varghese N."/>
            <person name="Submissions S."/>
        </authorList>
    </citation>
    <scope>NUCLEOTIDE SEQUENCE [LARGE SCALE GENOMIC DNA]</scope>
    <source>
        <strain evidence="3">DSM 44544</strain>
    </source>
</reference>
<keyword evidence="3" id="KW-1185">Reference proteome</keyword>
<dbReference type="Proteomes" id="UP000199622">
    <property type="component" value="Unassembled WGS sequence"/>
</dbReference>
<gene>
    <name evidence="2" type="ORF">SAMN04489727_1031</name>
</gene>
<accession>A0A1H4IMU0</accession>
<keyword evidence="1" id="KW-0732">Signal</keyword>
<evidence type="ECO:0008006" key="4">
    <source>
        <dbReference type="Google" id="ProtNLM"/>
    </source>
</evidence>
<evidence type="ECO:0000313" key="3">
    <source>
        <dbReference type="Proteomes" id="UP000199622"/>
    </source>
</evidence>
<name>A0A1H4IMU0_9PSEU</name>
<proteinExistence type="predicted"/>
<dbReference type="STRING" id="208445.SAMN04489727_1031"/>
<dbReference type="OrthoDB" id="3597808at2"/>
<feature type="chain" id="PRO_5011530389" description="Lipoprotein" evidence="1">
    <location>
        <begin position="28"/>
        <end position="299"/>
    </location>
</feature>
<organism evidence="2 3">
    <name type="scientific">Amycolatopsis tolypomycina</name>
    <dbReference type="NCBI Taxonomy" id="208445"/>
    <lineage>
        <taxon>Bacteria</taxon>
        <taxon>Bacillati</taxon>
        <taxon>Actinomycetota</taxon>
        <taxon>Actinomycetes</taxon>
        <taxon>Pseudonocardiales</taxon>
        <taxon>Pseudonocardiaceae</taxon>
        <taxon>Amycolatopsis</taxon>
    </lineage>
</organism>
<protein>
    <recommendedName>
        <fullName evidence="4">Lipoprotein</fullName>
    </recommendedName>
</protein>
<dbReference type="AlphaFoldDB" id="A0A1H4IMU0"/>
<dbReference type="RefSeq" id="WP_091304665.1">
    <property type="nucleotide sequence ID" value="NZ_FNSO01000002.1"/>
</dbReference>